<dbReference type="Proteomes" id="UP000001374">
    <property type="component" value="Chromosome"/>
</dbReference>
<dbReference type="HOGENOM" id="CLU_3060016_0_0_9"/>
<feature type="transmembrane region" description="Helical" evidence="1">
    <location>
        <begin position="33"/>
        <end position="52"/>
    </location>
</feature>
<protein>
    <submittedName>
        <fullName evidence="2">Uncharacterized protein</fullName>
    </submittedName>
</protein>
<gene>
    <name evidence="2" type="ordered locus">CLM_0681</name>
</gene>
<evidence type="ECO:0000313" key="3">
    <source>
        <dbReference type="Proteomes" id="UP000001374"/>
    </source>
</evidence>
<dbReference type="AlphaFoldDB" id="C1FT47"/>
<organism evidence="2 3">
    <name type="scientific">Clostridium botulinum (strain Kyoto / Type A2)</name>
    <dbReference type="NCBI Taxonomy" id="536232"/>
    <lineage>
        <taxon>Bacteria</taxon>
        <taxon>Bacillati</taxon>
        <taxon>Bacillota</taxon>
        <taxon>Clostridia</taxon>
        <taxon>Eubacteriales</taxon>
        <taxon>Clostridiaceae</taxon>
        <taxon>Clostridium</taxon>
    </lineage>
</organism>
<keyword evidence="1" id="KW-0472">Membrane</keyword>
<keyword evidence="1" id="KW-1133">Transmembrane helix</keyword>
<accession>C1FT47</accession>
<evidence type="ECO:0000313" key="2">
    <source>
        <dbReference type="EMBL" id="ACO87201.1"/>
    </source>
</evidence>
<evidence type="ECO:0000256" key="1">
    <source>
        <dbReference type="SAM" id="Phobius"/>
    </source>
</evidence>
<name>C1FT47_CLOBJ</name>
<dbReference type="EMBL" id="CP001581">
    <property type="protein sequence ID" value="ACO87201.1"/>
    <property type="molecule type" value="Genomic_DNA"/>
</dbReference>
<keyword evidence="1" id="KW-0812">Transmembrane</keyword>
<sequence length="53" mass="5967">MSSTSILIFALTGATISFPPLYPILANYTIIQTLLSFIKFTFSLFIIIYFLLS</sequence>
<reference evidence="2 3" key="1">
    <citation type="submission" date="2008-10" db="EMBL/GenBank/DDBJ databases">
        <title>Genome sequence of Clostridium botulinum A2 Kyoto.</title>
        <authorList>
            <person name="Shrivastava S."/>
            <person name="Brinkac L.M."/>
            <person name="Brown J.L."/>
            <person name="Bruce D."/>
            <person name="Detter C.C."/>
            <person name="Johnson E.A."/>
            <person name="Munk C.A."/>
            <person name="Smith L.A."/>
            <person name="Smith T.J."/>
            <person name="Sutton G."/>
            <person name="Brettin T.S."/>
        </authorList>
    </citation>
    <scope>NUCLEOTIDE SEQUENCE [LARGE SCALE GENOMIC DNA]</scope>
    <source>
        <strain evidence="3">Kyoto / Type A2</strain>
    </source>
</reference>
<proteinExistence type="predicted"/>
<dbReference type="KEGG" id="cby:CLM_0681"/>